<feature type="compositionally biased region" description="Basic and acidic residues" evidence="1">
    <location>
        <begin position="1080"/>
        <end position="1094"/>
    </location>
</feature>
<evidence type="ECO:0000256" key="1">
    <source>
        <dbReference type="SAM" id="MobiDB-lite"/>
    </source>
</evidence>
<feature type="region of interest" description="Disordered" evidence="1">
    <location>
        <begin position="713"/>
        <end position="904"/>
    </location>
</feature>
<proteinExistence type="predicted"/>
<dbReference type="EMBL" id="JARAKH010000012">
    <property type="protein sequence ID" value="KAK8398058.1"/>
    <property type="molecule type" value="Genomic_DNA"/>
</dbReference>
<feature type="region of interest" description="Disordered" evidence="1">
    <location>
        <begin position="1384"/>
        <end position="1456"/>
    </location>
</feature>
<comment type="caution">
    <text evidence="2">The sequence shown here is derived from an EMBL/GenBank/DDBJ whole genome shotgun (WGS) entry which is preliminary data.</text>
</comment>
<feature type="compositionally biased region" description="Polar residues" evidence="1">
    <location>
        <begin position="1111"/>
        <end position="1125"/>
    </location>
</feature>
<evidence type="ECO:0000313" key="3">
    <source>
        <dbReference type="Proteomes" id="UP001487740"/>
    </source>
</evidence>
<feature type="compositionally biased region" description="Basic and acidic residues" evidence="1">
    <location>
        <begin position="1168"/>
        <end position="1182"/>
    </location>
</feature>
<accession>A0AAW0UFR2</accession>
<dbReference type="Proteomes" id="UP001487740">
    <property type="component" value="Unassembled WGS sequence"/>
</dbReference>
<feature type="compositionally biased region" description="Basic and acidic residues" evidence="1">
    <location>
        <begin position="383"/>
        <end position="421"/>
    </location>
</feature>
<feature type="region of interest" description="Disordered" evidence="1">
    <location>
        <begin position="1008"/>
        <end position="1182"/>
    </location>
</feature>
<feature type="compositionally biased region" description="Acidic residues" evidence="1">
    <location>
        <begin position="838"/>
        <end position="855"/>
    </location>
</feature>
<reference evidence="2 3" key="1">
    <citation type="submission" date="2023-03" db="EMBL/GenBank/DDBJ databases">
        <title>High-quality genome of Scylla paramamosain provides insights in environmental adaptation.</title>
        <authorList>
            <person name="Zhang L."/>
        </authorList>
    </citation>
    <scope>NUCLEOTIDE SEQUENCE [LARGE SCALE GENOMIC DNA]</scope>
    <source>
        <strain evidence="2">LZ_2023a</strain>
        <tissue evidence="2">Muscle</tissue>
    </source>
</reference>
<name>A0AAW0UFR2_SCYPA</name>
<feature type="compositionally biased region" description="Polar residues" evidence="1">
    <location>
        <begin position="1038"/>
        <end position="1052"/>
    </location>
</feature>
<feature type="compositionally biased region" description="Basic and acidic residues" evidence="1">
    <location>
        <begin position="1402"/>
        <end position="1426"/>
    </location>
</feature>
<evidence type="ECO:0000313" key="2">
    <source>
        <dbReference type="EMBL" id="KAK8398058.1"/>
    </source>
</evidence>
<feature type="compositionally biased region" description="Basic and acidic residues" evidence="1">
    <location>
        <begin position="873"/>
        <end position="903"/>
    </location>
</feature>
<feature type="compositionally biased region" description="Basic and acidic residues" evidence="1">
    <location>
        <begin position="1447"/>
        <end position="1456"/>
    </location>
</feature>
<keyword evidence="3" id="KW-1185">Reference proteome</keyword>
<gene>
    <name evidence="2" type="ORF">O3P69_003754</name>
</gene>
<feature type="compositionally biased region" description="Basic residues" evidence="1">
    <location>
        <begin position="1026"/>
        <end position="1035"/>
    </location>
</feature>
<sequence length="1456" mass="161139">MIVMLTGKCRTGGQAAEPSHASSGRGGKGCAYIEKDGVHVLYYKHILPLFLTNAELLFPAAREQTLSMKSLAKKLSSCVLPGDQLLPLLEAHMTKKHKKCDLPWVEMVKRLLTKAVDEDNGMLFENAATFINIQLSETVRKGLKNPSQFGQKYSDILNSLLTHLHLILEDTNLQVVEIHTLSSQILAAVIDMSIAAYKKGEEASLVAKIFMKLTMILGYSQEHLLDALLHCKTLIHSRLRQPSIQVPLIKRLFSSIRSGQTMAPVLYLKYLLLGKLWLFMTEKKELGKTRTYIAKVLKLPENIPDWAERERVSWLGLSQWSTRLILKSMTLRGAHQTFYGDKYEEIRAAEYLRVHSVNTDAHGNSSEDSSDYDRGDGDEDNDFEHGKAKLELENSTECRKEEDNLIKENSTKDQAIHKVDTEPNDESNSSSKYADESDKGTLVEAKSNTADTSENDTSKEHQDDSFVVESDADVSCEEIQLESENTEDKVTIDVVTGNENRDGEVVLENGPDEVKDDCDSILSTNKRSNVFTKDDDEIASNASEQLLKESCNNTEEYENVIDEESNLVDDIIITKCIVLNPESKVIKIDNSTEEETVTLITSDQDEDGKDTTLEAADHCGHHDEDKDDDSKISNSFHDITVLESGCETKVIMGSISETSDVSQYSVRDDESVILKAPESDQAITSCKESNEVSTIEDTKGFIVLKEEPVVTEVEDSLEEVKQEGEIKTSPIKMSPIKMSPIKTSPLKASPIDVKDTSMMAEVSPIKTSPTDTKDASKTPLVHRRRSSEQSKDAVQDPVSRMMNNLYKSNTVKIDNSEKEGSNNEVQNSELLNGHENAISDDDDKSVIVDEDEEIESMLQNIVKDTGRPSSIHGLRERLLSESSVKNEQENSGHDVQDDKESIKNSEMSLCASQVKTSDSASYPLLESTEAMSSKSVTHIEDQKDTDSLLDTIVKDESRLAEIRGLREPLFLKAFVLNENGSLSLALKLSNTEEIESVMDESRDKCIEGADEAYEASSDASEDPAPRTRRRSRSLRKSFAQQELQMASDSDSSPVRAFHRRGEEKTLVASNESNQDVLPAESDKTPIVKNTEDTPHVSMETVVTETTETDAMESSSKALPPSSQNKEPLHGLTLAKRSISSSSDTTLKELPNKPSSPFKPNSDDNLENGIDHEETGQVDRSQKHIDEELNQGMAEGIYEGEEVEVLSTSGIEEEDEKETVGTTPEGIDNRDVEDRKTDLLISKKSLRSHIRQLCLTKDGKDVSSDSGSKDGRLAQIPVGKAQCLSQVALTKEVLISPDVSDEECELVSPGVDLSDAKVPIEVDALDDSTSQKNVSLCFSNLNLQKSSGVSIPDTEKPDNRRICTRRSSRGVAGECASGSLQIEVPKRSSRLRNQSSDASFLTKDSRKADSSSAHSESEQEIKGEDKNTPGSPKNLRRSMRSSTTPRKALSEARLLTE</sequence>
<feature type="region of interest" description="Disordered" evidence="1">
    <location>
        <begin position="359"/>
        <end position="472"/>
    </location>
</feature>
<feature type="compositionally biased region" description="Polar residues" evidence="1">
    <location>
        <begin position="801"/>
        <end position="813"/>
    </location>
</feature>
<protein>
    <submittedName>
        <fullName evidence="2">Uncharacterized protein</fullName>
    </submittedName>
</protein>
<organism evidence="2 3">
    <name type="scientific">Scylla paramamosain</name>
    <name type="common">Mud crab</name>
    <dbReference type="NCBI Taxonomy" id="85552"/>
    <lineage>
        <taxon>Eukaryota</taxon>
        <taxon>Metazoa</taxon>
        <taxon>Ecdysozoa</taxon>
        <taxon>Arthropoda</taxon>
        <taxon>Crustacea</taxon>
        <taxon>Multicrustacea</taxon>
        <taxon>Malacostraca</taxon>
        <taxon>Eumalacostraca</taxon>
        <taxon>Eucarida</taxon>
        <taxon>Decapoda</taxon>
        <taxon>Pleocyemata</taxon>
        <taxon>Brachyura</taxon>
        <taxon>Eubrachyura</taxon>
        <taxon>Portunoidea</taxon>
        <taxon>Portunidae</taxon>
        <taxon>Portuninae</taxon>
        <taxon>Scylla</taxon>
    </lineage>
</organism>
<feature type="region of interest" description="Disordered" evidence="1">
    <location>
        <begin position="1207"/>
        <end position="1230"/>
    </location>
</feature>